<evidence type="ECO:0000256" key="1">
    <source>
        <dbReference type="SAM" id="MobiDB-lite"/>
    </source>
</evidence>
<evidence type="ECO:0000313" key="3">
    <source>
        <dbReference type="Proteomes" id="UP001249851"/>
    </source>
</evidence>
<comment type="caution">
    <text evidence="2">The sequence shown here is derived from an EMBL/GenBank/DDBJ whole genome shotgun (WGS) entry which is preliminary data.</text>
</comment>
<feature type="compositionally biased region" description="Basic residues" evidence="1">
    <location>
        <begin position="1"/>
        <end position="26"/>
    </location>
</feature>
<name>A0AAD9R1Y1_ACRCE</name>
<gene>
    <name evidence="2" type="ORF">P5673_003909</name>
</gene>
<reference evidence="2" key="1">
    <citation type="journal article" date="2023" name="G3 (Bethesda)">
        <title>Whole genome assembly and annotation of the endangered Caribbean coral Acropora cervicornis.</title>
        <authorList>
            <person name="Selwyn J.D."/>
            <person name="Vollmer S.V."/>
        </authorList>
    </citation>
    <scope>NUCLEOTIDE SEQUENCE</scope>
    <source>
        <strain evidence="2">K2</strain>
    </source>
</reference>
<feature type="compositionally biased region" description="Polar residues" evidence="1">
    <location>
        <begin position="67"/>
        <end position="90"/>
    </location>
</feature>
<feature type="compositionally biased region" description="Polar residues" evidence="1">
    <location>
        <begin position="41"/>
        <end position="53"/>
    </location>
</feature>
<sequence>MGKHNKDKRKEYLKRRKRKLKDKRTKMQYTEESDCTEEDQSSCSSLPEENNSVHYREESDCTEEDQTSCGLVSEKNNSSVEDNGSDSGDSFMNRCLDLNDPKVIKMFAQPKPSEDPLYVSFYRYQRNKRKLLKLLRNPLQYA</sequence>
<protein>
    <submittedName>
        <fullName evidence="2">Uncharacterized protein</fullName>
    </submittedName>
</protein>
<feature type="region of interest" description="Disordered" evidence="1">
    <location>
        <begin position="1"/>
        <end position="91"/>
    </location>
</feature>
<accession>A0AAD9R1Y1</accession>
<keyword evidence="3" id="KW-1185">Reference proteome</keyword>
<organism evidence="2 3">
    <name type="scientific">Acropora cervicornis</name>
    <name type="common">Staghorn coral</name>
    <dbReference type="NCBI Taxonomy" id="6130"/>
    <lineage>
        <taxon>Eukaryota</taxon>
        <taxon>Metazoa</taxon>
        <taxon>Cnidaria</taxon>
        <taxon>Anthozoa</taxon>
        <taxon>Hexacorallia</taxon>
        <taxon>Scleractinia</taxon>
        <taxon>Astrocoeniina</taxon>
        <taxon>Acroporidae</taxon>
        <taxon>Acropora</taxon>
    </lineage>
</organism>
<proteinExistence type="predicted"/>
<dbReference type="EMBL" id="JARQWQ010000006">
    <property type="protein sequence ID" value="KAK2571328.1"/>
    <property type="molecule type" value="Genomic_DNA"/>
</dbReference>
<evidence type="ECO:0000313" key="2">
    <source>
        <dbReference type="EMBL" id="KAK2571328.1"/>
    </source>
</evidence>
<dbReference type="AlphaFoldDB" id="A0AAD9R1Y1"/>
<reference evidence="2" key="2">
    <citation type="journal article" date="2023" name="Science">
        <title>Genomic signatures of disease resistance in endangered staghorn corals.</title>
        <authorList>
            <person name="Vollmer S.V."/>
            <person name="Selwyn J.D."/>
            <person name="Despard B.A."/>
            <person name="Roesel C.L."/>
        </authorList>
    </citation>
    <scope>NUCLEOTIDE SEQUENCE</scope>
    <source>
        <strain evidence="2">K2</strain>
    </source>
</reference>
<feature type="compositionally biased region" description="Acidic residues" evidence="1">
    <location>
        <begin position="31"/>
        <end position="40"/>
    </location>
</feature>
<dbReference type="Proteomes" id="UP001249851">
    <property type="component" value="Unassembled WGS sequence"/>
</dbReference>